<dbReference type="STRING" id="698492.A0A0E9NK75"/>
<accession>A0A0E9NK75</accession>
<evidence type="ECO:0000256" key="10">
    <source>
        <dbReference type="ARBA" id="ARBA00051857"/>
    </source>
</evidence>
<feature type="transmembrane region" description="Helical" evidence="12">
    <location>
        <begin position="265"/>
        <end position="288"/>
    </location>
</feature>
<organism evidence="14 15">
    <name type="scientific">Saitoella complicata (strain BCRC 22490 / CBS 7301 / JCM 7358 / NBRC 10748 / NRRL Y-17804)</name>
    <dbReference type="NCBI Taxonomy" id="698492"/>
    <lineage>
        <taxon>Eukaryota</taxon>
        <taxon>Fungi</taxon>
        <taxon>Dikarya</taxon>
        <taxon>Ascomycota</taxon>
        <taxon>Taphrinomycotina</taxon>
        <taxon>Taphrinomycotina incertae sedis</taxon>
        <taxon>Saitoella</taxon>
    </lineage>
</organism>
<dbReference type="GO" id="GO:0016020">
    <property type="term" value="C:membrane"/>
    <property type="evidence" value="ECO:0007669"/>
    <property type="project" value="InterPro"/>
</dbReference>
<evidence type="ECO:0000313" key="15">
    <source>
        <dbReference type="Proteomes" id="UP000033140"/>
    </source>
</evidence>
<evidence type="ECO:0000256" key="6">
    <source>
        <dbReference type="ARBA" id="ARBA00022989"/>
    </source>
</evidence>
<evidence type="ECO:0000256" key="13">
    <source>
        <dbReference type="SAM" id="SignalP"/>
    </source>
</evidence>
<reference evidence="14 15" key="1">
    <citation type="journal article" date="2011" name="J. Gen. Appl. Microbiol.">
        <title>Draft genome sequencing of the enigmatic yeast Saitoella complicata.</title>
        <authorList>
            <person name="Nishida H."/>
            <person name="Hamamoto M."/>
            <person name="Sugiyama J."/>
        </authorList>
    </citation>
    <scope>NUCLEOTIDE SEQUENCE [LARGE SCALE GENOMIC DNA]</scope>
    <source>
        <strain evidence="14 15">NRRL Y-17804</strain>
    </source>
</reference>
<protein>
    <recommendedName>
        <fullName evidence="9">diacylglycerol cholinephosphotransferase</fullName>
        <ecNumber evidence="9">2.7.8.2</ecNumber>
    </recommendedName>
</protein>
<evidence type="ECO:0000256" key="4">
    <source>
        <dbReference type="ARBA" id="ARBA00022679"/>
    </source>
</evidence>
<evidence type="ECO:0000256" key="1">
    <source>
        <dbReference type="ARBA" id="ARBA00001946"/>
    </source>
</evidence>
<keyword evidence="13" id="KW-0732">Signal</keyword>
<keyword evidence="5 12" id="KW-0812">Transmembrane</keyword>
<dbReference type="GO" id="GO:0012505">
    <property type="term" value="C:endomembrane system"/>
    <property type="evidence" value="ECO:0007669"/>
    <property type="project" value="UniProtKB-SubCell"/>
</dbReference>
<dbReference type="EC" id="2.7.8.2" evidence="9"/>
<evidence type="ECO:0000256" key="2">
    <source>
        <dbReference type="ARBA" id="ARBA00004127"/>
    </source>
</evidence>
<evidence type="ECO:0000313" key="14">
    <source>
        <dbReference type="EMBL" id="GAO50282.1"/>
    </source>
</evidence>
<feature type="transmembrane region" description="Helical" evidence="12">
    <location>
        <begin position="217"/>
        <end position="237"/>
    </location>
</feature>
<sequence>MTGLVPLCLLVSIGMAVGRHVLYHDVNLSTPSKAPQSKMGLYIRNAHVENLSKYRYSGLDKSLLSQYVLRPYWRRLVELFPTTVAPNVITLTGFAFVIINFITLLYYTPDLQTECPRWVYASWSLGLFLYQSFDAIDGMQARRTGTSGPLGQCFDHCCDAMNTTLECILTAAALGLGQSWATVACQFATLCNFYLSTWEEWHTGTLYLSYFSGPVEGIVMVTIFYGLTALFGPSLWAQNMWEVLHLPAPTFLPSPFLEMTLQHSFLVFGGIGLVGNVLASASNVHAALRAQKRPFLPALAGLLPFFGTSFLVYVWLSARPELVTEHLVTFMLFIGAVLAYMVGLMIISHVSHQSFPYFNILLLPIIYASLDSTILPLLFSVPSTISASNSALYVFACLGVAVGVYGSFVMDICTTMCDYFGIRVLSTKKIPGFKKLGKGERGD</sequence>
<dbReference type="PIRSF" id="PIRSF015665">
    <property type="entry name" value="CHOPT"/>
    <property type="match status" value="1"/>
</dbReference>
<reference evidence="14 15" key="3">
    <citation type="journal article" date="2015" name="Genome Announc.">
        <title>Draft Genome Sequence of the Archiascomycetous Yeast Saitoella complicata.</title>
        <authorList>
            <person name="Yamauchi K."/>
            <person name="Kondo S."/>
            <person name="Hamamoto M."/>
            <person name="Takahashi Y."/>
            <person name="Ogura Y."/>
            <person name="Hayashi T."/>
            <person name="Nishida H."/>
        </authorList>
    </citation>
    <scope>NUCLEOTIDE SEQUENCE [LARGE SCALE GENOMIC DNA]</scope>
    <source>
        <strain evidence="14 15">NRRL Y-17804</strain>
    </source>
</reference>
<name>A0A0E9NK75_SAICN</name>
<proteinExistence type="inferred from homology"/>
<feature type="transmembrane region" description="Helical" evidence="12">
    <location>
        <begin position="328"/>
        <end position="348"/>
    </location>
</feature>
<reference evidence="14 15" key="2">
    <citation type="journal article" date="2014" name="J. Gen. Appl. Microbiol.">
        <title>The early diverging ascomycetous budding yeast Saitoella complicata has three histone deacetylases belonging to the Clr6, Hos2, and Rpd3 lineages.</title>
        <authorList>
            <person name="Nishida H."/>
            <person name="Matsumoto T."/>
            <person name="Kondo S."/>
            <person name="Hamamoto M."/>
            <person name="Yoshikawa H."/>
        </authorList>
    </citation>
    <scope>NUCLEOTIDE SEQUENCE [LARGE SCALE GENOMIC DNA]</scope>
    <source>
        <strain evidence="14 15">NRRL Y-17804</strain>
    </source>
</reference>
<comment type="catalytic activity">
    <reaction evidence="10">
        <text>CDP-N,N-dimethylethanolamine + a 1,2-diacyl-sn-glycerol = a 1,2-diacyl-sn-glycero-3-phospho-N,N-dimethylethanolamine + CMP + H(+)</text>
        <dbReference type="Rhea" id="RHEA:33775"/>
        <dbReference type="ChEBI" id="CHEBI:15378"/>
        <dbReference type="ChEBI" id="CHEBI:17815"/>
        <dbReference type="ChEBI" id="CHEBI:60377"/>
        <dbReference type="ChEBI" id="CHEBI:64572"/>
        <dbReference type="ChEBI" id="CHEBI:65117"/>
    </reaction>
    <physiologicalReaction direction="left-to-right" evidence="10">
        <dbReference type="Rhea" id="RHEA:33776"/>
    </physiologicalReaction>
</comment>
<keyword evidence="15" id="KW-1185">Reference proteome</keyword>
<dbReference type="InterPro" id="IPR014472">
    <property type="entry name" value="CHOPT"/>
</dbReference>
<dbReference type="InterPro" id="IPR000462">
    <property type="entry name" value="CDP-OH_P_trans"/>
</dbReference>
<feature type="chain" id="PRO_5002430487" description="diacylglycerol cholinephosphotransferase" evidence="13">
    <location>
        <begin position="19"/>
        <end position="443"/>
    </location>
</feature>
<evidence type="ECO:0000256" key="9">
    <source>
        <dbReference type="ARBA" id="ARBA00038987"/>
    </source>
</evidence>
<evidence type="ECO:0000256" key="11">
    <source>
        <dbReference type="RuleBase" id="RU003750"/>
    </source>
</evidence>
<dbReference type="PANTHER" id="PTHR10414:SF37">
    <property type="entry name" value="BB IN A BOXCAR, ISOFORM C"/>
    <property type="match status" value="1"/>
</dbReference>
<dbReference type="OMA" id="QNMGQGW"/>
<keyword evidence="6 12" id="KW-1133">Transmembrane helix</keyword>
<dbReference type="EMBL" id="BACD03000031">
    <property type="protein sequence ID" value="GAO50282.1"/>
    <property type="molecule type" value="Genomic_DNA"/>
</dbReference>
<evidence type="ECO:0000256" key="12">
    <source>
        <dbReference type="SAM" id="Phobius"/>
    </source>
</evidence>
<feature type="signal peptide" evidence="13">
    <location>
        <begin position="1"/>
        <end position="18"/>
    </location>
</feature>
<evidence type="ECO:0000256" key="8">
    <source>
        <dbReference type="ARBA" id="ARBA00037890"/>
    </source>
</evidence>
<dbReference type="GO" id="GO:0004142">
    <property type="term" value="F:diacylglycerol cholinephosphotransferase activity"/>
    <property type="evidence" value="ECO:0007669"/>
    <property type="project" value="UniProtKB-EC"/>
</dbReference>
<dbReference type="PANTHER" id="PTHR10414">
    <property type="entry name" value="ETHANOLAMINEPHOSPHOTRANSFERASE"/>
    <property type="match status" value="1"/>
</dbReference>
<dbReference type="InterPro" id="IPR048254">
    <property type="entry name" value="CDP_ALCOHOL_P_TRANSF_CS"/>
</dbReference>
<dbReference type="PROSITE" id="PS00379">
    <property type="entry name" value="CDP_ALCOHOL_P_TRANSF"/>
    <property type="match status" value="1"/>
</dbReference>
<evidence type="ECO:0000256" key="5">
    <source>
        <dbReference type="ARBA" id="ARBA00022692"/>
    </source>
</evidence>
<dbReference type="Proteomes" id="UP000033140">
    <property type="component" value="Unassembled WGS sequence"/>
</dbReference>
<keyword evidence="7 12" id="KW-0472">Membrane</keyword>
<feature type="transmembrane region" description="Helical" evidence="12">
    <location>
        <begin position="84"/>
        <end position="107"/>
    </location>
</feature>
<evidence type="ECO:0000256" key="3">
    <source>
        <dbReference type="ARBA" id="ARBA00010441"/>
    </source>
</evidence>
<comment type="cofactor">
    <cofactor evidence="1">
        <name>Mg(2+)</name>
        <dbReference type="ChEBI" id="CHEBI:18420"/>
    </cofactor>
</comment>
<dbReference type="Pfam" id="PF01066">
    <property type="entry name" value="CDP-OH_P_transf"/>
    <property type="match status" value="1"/>
</dbReference>
<feature type="transmembrane region" description="Helical" evidence="12">
    <location>
        <begin position="295"/>
        <end position="316"/>
    </location>
</feature>
<dbReference type="FunFam" id="1.20.120.1760:FF:000012">
    <property type="entry name" value="sn-1,2-diacylglycerol cholinephosphotransferase"/>
    <property type="match status" value="1"/>
</dbReference>
<evidence type="ECO:0000256" key="7">
    <source>
        <dbReference type="ARBA" id="ARBA00023136"/>
    </source>
</evidence>
<dbReference type="InterPro" id="IPR043130">
    <property type="entry name" value="CDP-OH_PTrfase_TM_dom"/>
</dbReference>
<comment type="caution">
    <text evidence="14">The sequence shown here is derived from an EMBL/GenBank/DDBJ whole genome shotgun (WGS) entry which is preliminary data.</text>
</comment>
<keyword evidence="4 11" id="KW-0808">Transferase</keyword>
<feature type="transmembrane region" description="Helical" evidence="12">
    <location>
        <begin position="360"/>
        <end position="379"/>
    </location>
</feature>
<gene>
    <name evidence="14" type="ORF">G7K_4412-t1</name>
</gene>
<comment type="similarity">
    <text evidence="3 11">Belongs to the CDP-alcohol phosphatidyltransferase class-I family.</text>
</comment>
<feature type="transmembrane region" description="Helical" evidence="12">
    <location>
        <begin position="391"/>
        <end position="413"/>
    </location>
</feature>
<comment type="subcellular location">
    <subcellularLocation>
        <location evidence="2">Endomembrane system</location>
        <topology evidence="2">Multi-pass membrane protein</topology>
    </subcellularLocation>
</comment>
<dbReference type="AlphaFoldDB" id="A0A0E9NK75"/>
<comment type="pathway">
    <text evidence="8">Phospholipid metabolism; phosphatidylcholine biosynthesis; phosphatidylcholine from phosphocholine: step 2/2.</text>
</comment>
<dbReference type="Gene3D" id="1.20.120.1760">
    <property type="match status" value="1"/>
</dbReference>